<proteinExistence type="predicted"/>
<feature type="signal peptide" evidence="1">
    <location>
        <begin position="1"/>
        <end position="18"/>
    </location>
</feature>
<dbReference type="InterPro" id="IPR029153">
    <property type="entry name" value="CPG4"/>
</dbReference>
<feature type="chain" id="PRO_5042221090" description="Chondroitin proteoglycan 4 domain-containing protein" evidence="1">
    <location>
        <begin position="19"/>
        <end position="415"/>
    </location>
</feature>
<feature type="domain" description="Chondroitin proteoglycan 4" evidence="2">
    <location>
        <begin position="58"/>
        <end position="147"/>
    </location>
</feature>
<dbReference type="Proteomes" id="UP001196413">
    <property type="component" value="Unassembled WGS sequence"/>
</dbReference>
<evidence type="ECO:0000313" key="4">
    <source>
        <dbReference type="Proteomes" id="UP001196413"/>
    </source>
</evidence>
<organism evidence="3 4">
    <name type="scientific">Parelaphostrongylus tenuis</name>
    <name type="common">Meningeal worm</name>
    <dbReference type="NCBI Taxonomy" id="148309"/>
    <lineage>
        <taxon>Eukaryota</taxon>
        <taxon>Metazoa</taxon>
        <taxon>Ecdysozoa</taxon>
        <taxon>Nematoda</taxon>
        <taxon>Chromadorea</taxon>
        <taxon>Rhabditida</taxon>
        <taxon>Rhabditina</taxon>
        <taxon>Rhabditomorpha</taxon>
        <taxon>Strongyloidea</taxon>
        <taxon>Metastrongylidae</taxon>
        <taxon>Parelaphostrongylus</taxon>
    </lineage>
</organism>
<protein>
    <recommendedName>
        <fullName evidence="2">Chondroitin proteoglycan 4 domain-containing protein</fullName>
    </recommendedName>
</protein>
<evidence type="ECO:0000259" key="2">
    <source>
        <dbReference type="Pfam" id="PF15481"/>
    </source>
</evidence>
<reference evidence="3" key="1">
    <citation type="submission" date="2021-06" db="EMBL/GenBank/DDBJ databases">
        <title>Parelaphostrongylus tenuis whole genome reference sequence.</title>
        <authorList>
            <person name="Garwood T.J."/>
            <person name="Larsen P.A."/>
            <person name="Fountain-Jones N.M."/>
            <person name="Garbe J.R."/>
            <person name="Macchietto M.G."/>
            <person name="Kania S.A."/>
            <person name="Gerhold R.W."/>
            <person name="Richards J.E."/>
            <person name="Wolf T.M."/>
        </authorList>
    </citation>
    <scope>NUCLEOTIDE SEQUENCE</scope>
    <source>
        <strain evidence="3">MNPRO001-30</strain>
        <tissue evidence="3">Meninges</tissue>
    </source>
</reference>
<gene>
    <name evidence="3" type="ORF">KIN20_008866</name>
</gene>
<keyword evidence="1" id="KW-0732">Signal</keyword>
<evidence type="ECO:0000313" key="3">
    <source>
        <dbReference type="EMBL" id="KAJ1352517.1"/>
    </source>
</evidence>
<dbReference type="EMBL" id="JAHQIW010001435">
    <property type="protein sequence ID" value="KAJ1352517.1"/>
    <property type="molecule type" value="Genomic_DNA"/>
</dbReference>
<dbReference type="AlphaFoldDB" id="A0AAD5M5F2"/>
<evidence type="ECO:0000256" key="1">
    <source>
        <dbReference type="SAM" id="SignalP"/>
    </source>
</evidence>
<dbReference type="Pfam" id="PF15481">
    <property type="entry name" value="CPG4"/>
    <property type="match status" value="1"/>
</dbReference>
<sequence>MFITLFLYSCLLLTASDAVSNKATSTTNLLTDIISSLFRGPDAINVTRFLSTFQLPTCMRECMPEIDGLAMALSKSNDSSDFVEICSELQSSAYCASSSGCSTILADAATSAFQFVCLDNIQAISESIKCVKNTVLEVQPECEAHCAADSANFENSSSKNDLETFFQTSKLCDSTRCLLRCFKIKIGDKCRLGQRNVLDSLLSVVLQDNDDTDKVLDLILPETCRPKNVPKRISSLPSKSPISVGQVIRRPTSDNKLDGIETADSETRLLTDLLPKTSVDESAGSLEGVLLVDGQIRTLRYQLFDWQGNPVPSPNMEALSTILRSQPILLNISPERSGEAAFPPLEERERKFRELQIKNALEGQKGGEMRHSTDESEAIRVKSTVANETVCISVRFAVFTTTLLLWITKVVQDIY</sequence>
<keyword evidence="4" id="KW-1185">Reference proteome</keyword>
<comment type="caution">
    <text evidence="3">The sequence shown here is derived from an EMBL/GenBank/DDBJ whole genome shotgun (WGS) entry which is preliminary data.</text>
</comment>
<name>A0AAD5M5F2_PARTN</name>
<accession>A0AAD5M5F2</accession>